<evidence type="ECO:0000313" key="4">
    <source>
        <dbReference type="Proteomes" id="UP000815325"/>
    </source>
</evidence>
<evidence type="ECO:0000259" key="2">
    <source>
        <dbReference type="Pfam" id="PF01593"/>
    </source>
</evidence>
<sequence>MRTFLRSPPLLKRVSFDLLPSGIGGLCCAALLARYGYKVTVLESHYLPGGAAHSFKIGGYSFDAGPSFFVGLSNEKGTSSNPLKQVLDAIDEPVPAKQYDRWIVYTQNGQGEFGAFPCVAGREAYLENVERQGGQRALEQFLALEKEMAPLQQGAASFPAAAIRSDPGVLLTFARFLSPELAATGLVANQLTGPFSAVVDRVVSNRWLRAFLDLECFVLSGMTAKDTLCAEMAFMFLERNAGKSAIDYPMGGSKGVVDALVRGIKKYGGQIKLMSHVEEIIMENGKAAGVRVRNKRLKKEDTPGLEDADAVASTNGSSTSGAQAGSTGQVLRAKAGVISNASVWDMLKLLPPQDVPQDWRQERAATPALDSFMHLHLGIDATGLPSDLECHHLIINDLFGDLAAPHNVCIVSIPTVFDPKLAPPGKAVVHAYYAANEPYDLWKGMDTKSPEYKALKEERAEGLWQALEKVIPDIRKRAELTLIGTPLTHERFLNTHRGTYGPGISASESPGGWPGPKTPVPGLYVCGASTMPGIGVPAAAASGMMCANTLASPWQHLQLMDELVPKK</sequence>
<feature type="compositionally biased region" description="Low complexity" evidence="1">
    <location>
        <begin position="312"/>
        <end position="327"/>
    </location>
</feature>
<protein>
    <recommendedName>
        <fullName evidence="2">Amine oxidase domain-containing protein</fullName>
    </recommendedName>
</protein>
<dbReference type="InterPro" id="IPR036188">
    <property type="entry name" value="FAD/NAD-bd_sf"/>
</dbReference>
<gene>
    <name evidence="3" type="ORF">DUNSADRAFT_4890</name>
</gene>
<name>A0ABQ7GR24_DUNSA</name>
<feature type="region of interest" description="Disordered" evidence="1">
    <location>
        <begin position="297"/>
        <end position="327"/>
    </location>
</feature>
<dbReference type="InterPro" id="IPR002937">
    <property type="entry name" value="Amino_oxidase"/>
</dbReference>
<dbReference type="Pfam" id="PF01593">
    <property type="entry name" value="Amino_oxidase"/>
    <property type="match status" value="1"/>
</dbReference>
<dbReference type="EMBL" id="MU069630">
    <property type="protein sequence ID" value="KAF5837057.1"/>
    <property type="molecule type" value="Genomic_DNA"/>
</dbReference>
<dbReference type="PANTHER" id="PTHR46313">
    <property type="match status" value="1"/>
</dbReference>
<dbReference type="SUPFAM" id="SSF51905">
    <property type="entry name" value="FAD/NAD(P)-binding domain"/>
    <property type="match status" value="1"/>
</dbReference>
<dbReference type="Proteomes" id="UP000815325">
    <property type="component" value="Unassembled WGS sequence"/>
</dbReference>
<dbReference type="PANTHER" id="PTHR46313:SF6">
    <property type="entry name" value="FAD_NAD(P)-BINDING OXIDOREDUCTASE FAMILY PROTEIN"/>
    <property type="match status" value="1"/>
</dbReference>
<proteinExistence type="predicted"/>
<dbReference type="InterPro" id="IPR045892">
    <property type="entry name" value="CrtISO-like"/>
</dbReference>
<evidence type="ECO:0000256" key="1">
    <source>
        <dbReference type="SAM" id="MobiDB-lite"/>
    </source>
</evidence>
<keyword evidence="4" id="KW-1185">Reference proteome</keyword>
<dbReference type="Gene3D" id="3.50.50.60">
    <property type="entry name" value="FAD/NAD(P)-binding domain"/>
    <property type="match status" value="2"/>
</dbReference>
<comment type="caution">
    <text evidence="3">The sequence shown here is derived from an EMBL/GenBank/DDBJ whole genome shotgun (WGS) entry which is preliminary data.</text>
</comment>
<reference evidence="3" key="1">
    <citation type="submission" date="2017-08" db="EMBL/GenBank/DDBJ databases">
        <authorList>
            <person name="Polle J.E."/>
            <person name="Barry K."/>
            <person name="Cushman J."/>
            <person name="Schmutz J."/>
            <person name="Tran D."/>
            <person name="Hathwaick L.T."/>
            <person name="Yim W.C."/>
            <person name="Jenkins J."/>
            <person name="Mckie-Krisberg Z.M."/>
            <person name="Prochnik S."/>
            <person name="Lindquist E."/>
            <person name="Dockter R.B."/>
            <person name="Adam C."/>
            <person name="Molina H."/>
            <person name="Bunkerborg J."/>
            <person name="Jin E."/>
            <person name="Buchheim M."/>
            <person name="Magnuson J."/>
        </authorList>
    </citation>
    <scope>NUCLEOTIDE SEQUENCE</scope>
    <source>
        <strain evidence="3">CCAP 19/18</strain>
    </source>
</reference>
<accession>A0ABQ7GR24</accession>
<evidence type="ECO:0000313" key="3">
    <source>
        <dbReference type="EMBL" id="KAF5837057.1"/>
    </source>
</evidence>
<feature type="domain" description="Amine oxidase" evidence="2">
    <location>
        <begin position="23"/>
        <end position="549"/>
    </location>
</feature>
<organism evidence="3 4">
    <name type="scientific">Dunaliella salina</name>
    <name type="common">Green alga</name>
    <name type="synonym">Protococcus salinus</name>
    <dbReference type="NCBI Taxonomy" id="3046"/>
    <lineage>
        <taxon>Eukaryota</taxon>
        <taxon>Viridiplantae</taxon>
        <taxon>Chlorophyta</taxon>
        <taxon>core chlorophytes</taxon>
        <taxon>Chlorophyceae</taxon>
        <taxon>CS clade</taxon>
        <taxon>Chlamydomonadales</taxon>
        <taxon>Dunaliellaceae</taxon>
        <taxon>Dunaliella</taxon>
    </lineage>
</organism>